<feature type="compositionally biased region" description="Basic residues" evidence="1">
    <location>
        <begin position="1"/>
        <end position="14"/>
    </location>
</feature>
<evidence type="ECO:0000256" key="1">
    <source>
        <dbReference type="SAM" id="MobiDB-lite"/>
    </source>
</evidence>
<reference evidence="2" key="1">
    <citation type="submission" date="2020-05" db="UniProtKB">
        <authorList>
            <consortium name="EnsemblMetazoa"/>
        </authorList>
    </citation>
    <scope>IDENTIFICATION</scope>
    <source>
        <strain evidence="2">BB02</strain>
    </source>
</reference>
<sequence>MKIGTRPRSKRSNKNRQLDLGQSPGIFKDNLKCKPMITRSTKKRKIQDLKKISQESELMDSAYDTDKSMQQSVSPVCDPYDLVLTDDDENDNNTKNKKNKQVQKRNKTQTRSRSTRSKTTKTDSARHKQTLSSSTSTPVLHPCAHEAKGHKVNSTSTPVLEHCLNETSTVTPEVTPILVSKPFDCASPTSNFVTPQLPRSVRKRDGDKSDLDNISKQLNYSALTDSGIELSLPPSKKKLTEKFSLKNEKSNKENSFTAIRIKKQRNAGVPILGEKKQNTQNKPHSKETCEHVHDTGVRDSCFGFDSLNSPQISPPKRTKVATCTTEESHANACSQSSPDSLLEDLSSSNRLVDTNSPPTTPLFEEGIAKDSECLEVNKSSSKTYKPSNRKFKKRISVSKIDVLRSNFSASSISMLKCVAHSMYSRSSP</sequence>
<gene>
    <name evidence="2" type="primary">106054241</name>
</gene>
<dbReference type="KEGG" id="bgt:106054241"/>
<accession>A0A2C9KVP8</accession>
<dbReference type="EnsemblMetazoa" id="BGLB024001-RA">
    <property type="protein sequence ID" value="BGLB024001-PA"/>
    <property type="gene ID" value="BGLB024001"/>
</dbReference>
<dbReference type="AlphaFoldDB" id="A0A2C9KVP8"/>
<evidence type="ECO:0000313" key="3">
    <source>
        <dbReference type="Proteomes" id="UP000076420"/>
    </source>
</evidence>
<name>A0A2C9KVP8_BIOGL</name>
<dbReference type="VEuPathDB" id="VectorBase:BGLAX_038776"/>
<dbReference type="VEuPathDB" id="VectorBase:BGLB024001"/>
<feature type="region of interest" description="Disordered" evidence="1">
    <location>
        <begin position="1"/>
        <end position="156"/>
    </location>
</feature>
<protein>
    <submittedName>
        <fullName evidence="2">Uncharacterized protein</fullName>
    </submittedName>
</protein>
<feature type="region of interest" description="Disordered" evidence="1">
    <location>
        <begin position="188"/>
        <end position="213"/>
    </location>
</feature>
<feature type="region of interest" description="Disordered" evidence="1">
    <location>
        <begin position="262"/>
        <end position="287"/>
    </location>
</feature>
<proteinExistence type="predicted"/>
<dbReference type="Proteomes" id="UP000076420">
    <property type="component" value="Unassembled WGS sequence"/>
</dbReference>
<evidence type="ECO:0000313" key="2">
    <source>
        <dbReference type="EnsemblMetazoa" id="BGLB024001-PA"/>
    </source>
</evidence>
<dbReference type="OrthoDB" id="6121095at2759"/>
<feature type="compositionally biased region" description="Basic and acidic residues" evidence="1">
    <location>
        <begin position="203"/>
        <end position="213"/>
    </location>
</feature>
<organism evidence="2 3">
    <name type="scientific">Biomphalaria glabrata</name>
    <name type="common">Bloodfluke planorb</name>
    <name type="synonym">Freshwater snail</name>
    <dbReference type="NCBI Taxonomy" id="6526"/>
    <lineage>
        <taxon>Eukaryota</taxon>
        <taxon>Metazoa</taxon>
        <taxon>Spiralia</taxon>
        <taxon>Lophotrochozoa</taxon>
        <taxon>Mollusca</taxon>
        <taxon>Gastropoda</taxon>
        <taxon>Heterobranchia</taxon>
        <taxon>Euthyneura</taxon>
        <taxon>Panpulmonata</taxon>
        <taxon>Hygrophila</taxon>
        <taxon>Lymnaeoidea</taxon>
        <taxon>Planorbidae</taxon>
        <taxon>Biomphalaria</taxon>
    </lineage>
</organism>
<feature type="compositionally biased region" description="Basic residues" evidence="1">
    <location>
        <begin position="95"/>
        <end position="119"/>
    </location>
</feature>